<gene>
    <name evidence="1" type="ORF">SAMN06265348_107168</name>
</gene>
<dbReference type="RefSeq" id="WP_142528995.1">
    <property type="nucleotide sequence ID" value="NZ_CBCSJO010000007.1"/>
</dbReference>
<dbReference type="EMBL" id="FXTN01000007">
    <property type="protein sequence ID" value="SMO79955.1"/>
    <property type="molecule type" value="Genomic_DNA"/>
</dbReference>
<dbReference type="PROSITE" id="PS51257">
    <property type="entry name" value="PROKAR_LIPOPROTEIN"/>
    <property type="match status" value="1"/>
</dbReference>
<reference evidence="1 2" key="1">
    <citation type="submission" date="2017-05" db="EMBL/GenBank/DDBJ databases">
        <authorList>
            <person name="Varghese N."/>
            <person name="Submissions S."/>
        </authorList>
    </citation>
    <scope>NUCLEOTIDE SEQUENCE [LARGE SCALE GENOMIC DNA]</scope>
    <source>
        <strain evidence="1 2">DSM 19036</strain>
    </source>
</reference>
<proteinExistence type="predicted"/>
<dbReference type="Proteomes" id="UP000320300">
    <property type="component" value="Unassembled WGS sequence"/>
</dbReference>
<organism evidence="1 2">
    <name type="scientific">Pedobacter westerhofensis</name>
    <dbReference type="NCBI Taxonomy" id="425512"/>
    <lineage>
        <taxon>Bacteria</taxon>
        <taxon>Pseudomonadati</taxon>
        <taxon>Bacteroidota</taxon>
        <taxon>Sphingobacteriia</taxon>
        <taxon>Sphingobacteriales</taxon>
        <taxon>Sphingobacteriaceae</taxon>
        <taxon>Pedobacter</taxon>
    </lineage>
</organism>
<accession>A0A521E7Q5</accession>
<evidence type="ECO:0008006" key="3">
    <source>
        <dbReference type="Google" id="ProtNLM"/>
    </source>
</evidence>
<keyword evidence="2" id="KW-1185">Reference proteome</keyword>
<evidence type="ECO:0000313" key="2">
    <source>
        <dbReference type="Proteomes" id="UP000320300"/>
    </source>
</evidence>
<sequence length="211" mass="22971">MKRLNYFGAVLIGLSAACQSPASDKAQLDSAVTKQDTLVSEVRKENVDSSKLVIAGKQAGRIYLGQYMEQVAEILGRPDDGDAAMGSALGIWYEGTPKDKRNPTVIFSSYRDSNMVIKAVKQVSVAAPEFRTADGMGTGVKLAQLLKAYPSLKKTESYVSAQKDTVMVYDSVAEGIAFDIKKDTCTAITVHVKHRPANAVYLPVHPDWKRL</sequence>
<dbReference type="OrthoDB" id="1494315at2"/>
<protein>
    <recommendedName>
        <fullName evidence="3">Lipoprotein</fullName>
    </recommendedName>
</protein>
<evidence type="ECO:0000313" key="1">
    <source>
        <dbReference type="EMBL" id="SMO79955.1"/>
    </source>
</evidence>
<dbReference type="AlphaFoldDB" id="A0A521E7Q5"/>
<name>A0A521E7Q5_9SPHI</name>